<feature type="compositionally biased region" description="Basic and acidic residues" evidence="1">
    <location>
        <begin position="61"/>
        <end position="79"/>
    </location>
</feature>
<dbReference type="OrthoDB" id="426882at2759"/>
<protein>
    <recommendedName>
        <fullName evidence="2">Rieske domain-containing protein</fullName>
    </recommendedName>
</protein>
<evidence type="ECO:0000313" key="4">
    <source>
        <dbReference type="Proteomes" id="UP000271974"/>
    </source>
</evidence>
<feature type="compositionally biased region" description="Basic and acidic residues" evidence="1">
    <location>
        <begin position="360"/>
        <end position="370"/>
    </location>
</feature>
<feature type="domain" description="Rieske" evidence="2">
    <location>
        <begin position="370"/>
        <end position="416"/>
    </location>
</feature>
<comment type="caution">
    <text evidence="3">The sequence shown here is derived from an EMBL/GenBank/DDBJ whole genome shotgun (WGS) entry which is preliminary data.</text>
</comment>
<dbReference type="InterPro" id="IPR017941">
    <property type="entry name" value="Rieske_2Fe-2S"/>
</dbReference>
<proteinExistence type="predicted"/>
<dbReference type="AlphaFoldDB" id="A0A3S1BHR9"/>
<feature type="compositionally biased region" description="Basic and acidic residues" evidence="1">
    <location>
        <begin position="125"/>
        <end position="172"/>
    </location>
</feature>
<dbReference type="PROSITE" id="PS51296">
    <property type="entry name" value="RIESKE"/>
    <property type="match status" value="1"/>
</dbReference>
<feature type="region of interest" description="Disordered" evidence="1">
    <location>
        <begin position="341"/>
        <end position="370"/>
    </location>
</feature>
<dbReference type="GO" id="GO:0051537">
    <property type="term" value="F:2 iron, 2 sulfur cluster binding"/>
    <property type="evidence" value="ECO:0007669"/>
    <property type="project" value="InterPro"/>
</dbReference>
<evidence type="ECO:0000259" key="2">
    <source>
        <dbReference type="PROSITE" id="PS51296"/>
    </source>
</evidence>
<dbReference type="EMBL" id="RQTK01000223">
    <property type="protein sequence ID" value="RUS83960.1"/>
    <property type="molecule type" value="Genomic_DNA"/>
</dbReference>
<feature type="compositionally biased region" description="Polar residues" evidence="1">
    <location>
        <begin position="272"/>
        <end position="282"/>
    </location>
</feature>
<dbReference type="Proteomes" id="UP000271974">
    <property type="component" value="Unassembled WGS sequence"/>
</dbReference>
<gene>
    <name evidence="3" type="ORF">EGW08_008266</name>
</gene>
<feature type="compositionally biased region" description="Low complexity" evidence="1">
    <location>
        <begin position="84"/>
        <end position="105"/>
    </location>
</feature>
<feature type="compositionally biased region" description="Basic and acidic residues" evidence="1">
    <location>
        <begin position="35"/>
        <end position="53"/>
    </location>
</feature>
<feature type="region of interest" description="Disordered" evidence="1">
    <location>
        <begin position="1"/>
        <end position="289"/>
    </location>
</feature>
<name>A0A3S1BHR9_ELYCH</name>
<evidence type="ECO:0000256" key="1">
    <source>
        <dbReference type="SAM" id="MobiDB-lite"/>
    </source>
</evidence>
<reference evidence="3 4" key="1">
    <citation type="submission" date="2019-01" db="EMBL/GenBank/DDBJ databases">
        <title>A draft genome assembly of the solar-powered sea slug Elysia chlorotica.</title>
        <authorList>
            <person name="Cai H."/>
            <person name="Li Q."/>
            <person name="Fang X."/>
            <person name="Li J."/>
            <person name="Curtis N.E."/>
            <person name="Altenburger A."/>
            <person name="Shibata T."/>
            <person name="Feng M."/>
            <person name="Maeda T."/>
            <person name="Schwartz J.A."/>
            <person name="Shigenobu S."/>
            <person name="Lundholm N."/>
            <person name="Nishiyama T."/>
            <person name="Yang H."/>
            <person name="Hasebe M."/>
            <person name="Li S."/>
            <person name="Pierce S.K."/>
            <person name="Wang J."/>
        </authorList>
    </citation>
    <scope>NUCLEOTIDE SEQUENCE [LARGE SCALE GENOMIC DNA]</scope>
    <source>
        <strain evidence="3">EC2010</strain>
        <tissue evidence="3">Whole organism of an adult</tissue>
    </source>
</reference>
<feature type="non-terminal residue" evidence="3">
    <location>
        <position position="416"/>
    </location>
</feature>
<sequence length="416" mass="46112">MATAGVAEKPAMKSKRKNSRGQMAGSKVTSGSSVPDKEVTSFKQEVKGQESRRPTSGNSKELCRTSAGREKVDKTESQSKKSSKSLSKQQQQQQQQQKQRLQQQKDTQGESKSQKDEQELQQQTFKEHAQNEENQQREKDQTESRQQERKDNQDKQDNQEREDRQESRDTPDQHLVSRVKDQATSPMPAEFLESKVSSLMAETSREIPSEVTASSAEMKSSTQAGKEMPGSGTEAKGPKQSGQNIGVLATDAKSSTQTRKDTTEMVSEAKSLAQTEQETAGQVTVARKKSLPYHQTTRAKTSTEVDAILARKISSTNLACASERPFVPKRIIHPPHKATTAAAPNDVLAPDESGVSQSGHEGEGESETSWRDVGEADILRRSKCRRIYAKQSQEKDVALFYKGGTFYALEAWCSHM</sequence>
<organism evidence="3 4">
    <name type="scientific">Elysia chlorotica</name>
    <name type="common">Eastern emerald elysia</name>
    <name type="synonym">Sea slug</name>
    <dbReference type="NCBI Taxonomy" id="188477"/>
    <lineage>
        <taxon>Eukaryota</taxon>
        <taxon>Metazoa</taxon>
        <taxon>Spiralia</taxon>
        <taxon>Lophotrochozoa</taxon>
        <taxon>Mollusca</taxon>
        <taxon>Gastropoda</taxon>
        <taxon>Heterobranchia</taxon>
        <taxon>Euthyneura</taxon>
        <taxon>Panpulmonata</taxon>
        <taxon>Sacoglossa</taxon>
        <taxon>Placobranchoidea</taxon>
        <taxon>Plakobranchidae</taxon>
        <taxon>Elysia</taxon>
    </lineage>
</organism>
<keyword evidence="4" id="KW-1185">Reference proteome</keyword>
<accession>A0A3S1BHR9</accession>
<feature type="compositionally biased region" description="Basic and acidic residues" evidence="1">
    <location>
        <begin position="107"/>
        <end position="118"/>
    </location>
</feature>
<feature type="compositionally biased region" description="Polar residues" evidence="1">
    <location>
        <begin position="211"/>
        <end position="224"/>
    </location>
</feature>
<evidence type="ECO:0000313" key="3">
    <source>
        <dbReference type="EMBL" id="RUS83960.1"/>
    </source>
</evidence>